<dbReference type="InterPro" id="IPR001497">
    <property type="entry name" value="MethylDNA_cys_MeTrfase_AS"/>
</dbReference>
<name>Q12TZ2_METBU</name>
<dbReference type="RefSeq" id="WP_011500220.1">
    <property type="nucleotide sequence ID" value="NC_007955.1"/>
</dbReference>
<evidence type="ECO:0000256" key="8">
    <source>
        <dbReference type="ARBA" id="ARBA00049348"/>
    </source>
</evidence>
<dbReference type="CDD" id="cd06445">
    <property type="entry name" value="ATase"/>
    <property type="match status" value="1"/>
</dbReference>
<dbReference type="InterPro" id="IPR036631">
    <property type="entry name" value="MGMT_N_sf"/>
</dbReference>
<dbReference type="GO" id="GO:0032259">
    <property type="term" value="P:methylation"/>
    <property type="evidence" value="ECO:0007669"/>
    <property type="project" value="UniProtKB-KW"/>
</dbReference>
<dbReference type="Gene3D" id="3.30.160.70">
    <property type="entry name" value="Methylated DNA-protein cysteine methyltransferase domain"/>
    <property type="match status" value="1"/>
</dbReference>
<evidence type="ECO:0000256" key="7">
    <source>
        <dbReference type="ARBA" id="ARBA00023204"/>
    </source>
</evidence>
<reference evidence="13" key="1">
    <citation type="journal article" date="2009" name="ISME J.">
        <title>The genome sequence of the psychrophilic archaeon, Methanococcoides burtonii: the role of genome evolution in cold adaptation.</title>
        <authorList>
            <person name="Allen M.A."/>
            <person name="Lauro F.M."/>
            <person name="Williams T.J."/>
            <person name="Burg D."/>
            <person name="Siddiqui K.S."/>
            <person name="De Francisci D."/>
            <person name="Chong K.W."/>
            <person name="Pilak O."/>
            <person name="Chew H.H."/>
            <person name="De Maere M.Z."/>
            <person name="Ting L."/>
            <person name="Katrib M."/>
            <person name="Ng C."/>
            <person name="Sowers K.R."/>
            <person name="Galperin M.Y."/>
            <person name="Anderson I.J."/>
            <person name="Ivanova N."/>
            <person name="Dalin E."/>
            <person name="Martinez M."/>
            <person name="Lapidus A."/>
            <person name="Hauser L."/>
            <person name="Land M."/>
            <person name="Thomas T."/>
            <person name="Cavicchioli R."/>
        </authorList>
    </citation>
    <scope>NUCLEOTIDE SEQUENCE [LARGE SCALE GENOMIC DNA]</scope>
    <source>
        <strain evidence="13">DSM 6242 / NBRC 107633 / OCM 468 / ACE-M</strain>
    </source>
</reference>
<dbReference type="HAMAP" id="MF_00772">
    <property type="entry name" value="OGT"/>
    <property type="match status" value="1"/>
</dbReference>
<evidence type="ECO:0000313" key="12">
    <source>
        <dbReference type="EMBL" id="ABE53084.1"/>
    </source>
</evidence>
<evidence type="ECO:0000256" key="9">
    <source>
        <dbReference type="HAMAP-Rule" id="MF_00772"/>
    </source>
</evidence>
<feature type="domain" description="Methylguanine DNA methyltransferase ribonuclease-like" evidence="11">
    <location>
        <begin position="1"/>
        <end position="70"/>
    </location>
</feature>
<evidence type="ECO:0000256" key="4">
    <source>
        <dbReference type="ARBA" id="ARBA00022603"/>
    </source>
</evidence>
<feature type="domain" description="Methylated-DNA-[protein]-cysteine S-methyltransferase DNA binding" evidence="10">
    <location>
        <begin position="76"/>
        <end position="155"/>
    </location>
</feature>
<dbReference type="InterPro" id="IPR014048">
    <property type="entry name" value="MethylDNA_cys_MeTrfase_DNA-bd"/>
</dbReference>
<dbReference type="PANTHER" id="PTHR10815">
    <property type="entry name" value="METHYLATED-DNA--PROTEIN-CYSTEINE METHYLTRANSFERASE"/>
    <property type="match status" value="1"/>
</dbReference>
<comment type="miscellaneous">
    <text evidence="9">This enzyme catalyzes only one turnover and therefore is not strictly catalytic. According to one definition, an enzyme is a biocatalyst that acts repeatedly and over many reaction cycles.</text>
</comment>
<dbReference type="InterPro" id="IPR008332">
    <property type="entry name" value="MethylG_MeTrfase_N"/>
</dbReference>
<dbReference type="GeneID" id="3998832"/>
<evidence type="ECO:0000256" key="2">
    <source>
        <dbReference type="ARBA" id="ARBA00008711"/>
    </source>
</evidence>
<dbReference type="NCBIfam" id="TIGR00589">
    <property type="entry name" value="ogt"/>
    <property type="match status" value="1"/>
</dbReference>
<dbReference type="FunFam" id="1.10.10.10:FF:000214">
    <property type="entry name" value="Methylated-DNA--protein-cysteine methyltransferase"/>
    <property type="match status" value="1"/>
</dbReference>
<gene>
    <name evidence="9" type="primary">ogt</name>
    <name evidence="12" type="ordered locus">Mbur_2220</name>
</gene>
<dbReference type="KEGG" id="mbu:Mbur_2220"/>
<comment type="similarity">
    <text evidence="2 9">Belongs to the MGMT family.</text>
</comment>
<keyword evidence="5 9" id="KW-0808">Transferase</keyword>
<proteinExistence type="inferred from homology"/>
<comment type="catalytic activity">
    <reaction evidence="1 9">
        <text>a 4-O-methyl-thymidine in DNA + L-cysteinyl-[protein] = a thymidine in DNA + S-methyl-L-cysteinyl-[protein]</text>
        <dbReference type="Rhea" id="RHEA:53428"/>
        <dbReference type="Rhea" id="RHEA-COMP:10131"/>
        <dbReference type="Rhea" id="RHEA-COMP:10132"/>
        <dbReference type="Rhea" id="RHEA-COMP:13555"/>
        <dbReference type="Rhea" id="RHEA-COMP:13556"/>
        <dbReference type="ChEBI" id="CHEBI:29950"/>
        <dbReference type="ChEBI" id="CHEBI:82612"/>
        <dbReference type="ChEBI" id="CHEBI:137386"/>
        <dbReference type="ChEBI" id="CHEBI:137387"/>
        <dbReference type="EC" id="2.1.1.63"/>
    </reaction>
</comment>
<dbReference type="STRING" id="259564.Mbur_2220"/>
<feature type="active site" description="Nucleophile; methyl group acceptor" evidence="9">
    <location>
        <position position="127"/>
    </location>
</feature>
<dbReference type="AlphaFoldDB" id="Q12TZ2"/>
<sequence length="168" mass="18305">MYYDTMQTDLVGEILLVGDTDELKMVALQQGKKRLSISSEWTHDGSLFSNAKEQLQQYFNGDLKDFDLELLPDGTDFQKKVWSALRNIQFGTTVSYSDIAKAIGNPKAVRAVGSAIGANPISTIIPCHRVVSSSGKLTGFSSGIDLKILLLEHEGLKVKGNGKDAIVD</sequence>
<comment type="subcellular location">
    <subcellularLocation>
        <location evidence="9">Cytoplasm</location>
    </subcellularLocation>
</comment>
<dbReference type="OrthoDB" id="372118at2157"/>
<dbReference type="HOGENOM" id="CLU_000445_52_2_2"/>
<evidence type="ECO:0000256" key="3">
    <source>
        <dbReference type="ARBA" id="ARBA00022490"/>
    </source>
</evidence>
<dbReference type="SUPFAM" id="SSF53155">
    <property type="entry name" value="Methylated DNA-protein cysteine methyltransferase domain"/>
    <property type="match status" value="1"/>
</dbReference>
<dbReference type="GO" id="GO:0006307">
    <property type="term" value="P:DNA alkylation repair"/>
    <property type="evidence" value="ECO:0007669"/>
    <property type="project" value="UniProtKB-UniRule"/>
</dbReference>
<evidence type="ECO:0000256" key="5">
    <source>
        <dbReference type="ARBA" id="ARBA00022679"/>
    </source>
</evidence>
<dbReference type="PANTHER" id="PTHR10815:SF13">
    <property type="entry name" value="METHYLATED-DNA--PROTEIN-CYSTEINE METHYLTRANSFERASE"/>
    <property type="match status" value="1"/>
</dbReference>
<keyword evidence="13" id="KW-1185">Reference proteome</keyword>
<evidence type="ECO:0000256" key="1">
    <source>
        <dbReference type="ARBA" id="ARBA00001286"/>
    </source>
</evidence>
<dbReference type="InterPro" id="IPR023546">
    <property type="entry name" value="MGMT"/>
</dbReference>
<comment type="catalytic activity">
    <reaction evidence="8 9">
        <text>a 6-O-methyl-2'-deoxyguanosine in DNA + L-cysteinyl-[protein] = S-methyl-L-cysteinyl-[protein] + a 2'-deoxyguanosine in DNA</text>
        <dbReference type="Rhea" id="RHEA:24000"/>
        <dbReference type="Rhea" id="RHEA-COMP:10131"/>
        <dbReference type="Rhea" id="RHEA-COMP:10132"/>
        <dbReference type="Rhea" id="RHEA-COMP:11367"/>
        <dbReference type="Rhea" id="RHEA-COMP:11368"/>
        <dbReference type="ChEBI" id="CHEBI:29950"/>
        <dbReference type="ChEBI" id="CHEBI:82612"/>
        <dbReference type="ChEBI" id="CHEBI:85445"/>
        <dbReference type="ChEBI" id="CHEBI:85448"/>
        <dbReference type="EC" id="2.1.1.63"/>
    </reaction>
</comment>
<dbReference type="EC" id="2.1.1.63" evidence="9"/>
<comment type="function">
    <text evidence="9">Involved in the cellular defense against the biological effects of O6-methylguanine (O6-MeG) and O4-methylthymine (O4-MeT) in DNA. Repairs the methylated nucleobase in DNA by stoichiometrically transferring the methyl group to a cysteine residue in the enzyme. This is a suicide reaction: the enzyme is irreversibly inactivated.</text>
</comment>
<dbReference type="InterPro" id="IPR036388">
    <property type="entry name" value="WH-like_DNA-bd_sf"/>
</dbReference>
<evidence type="ECO:0000259" key="11">
    <source>
        <dbReference type="Pfam" id="PF02870"/>
    </source>
</evidence>
<evidence type="ECO:0000259" key="10">
    <source>
        <dbReference type="Pfam" id="PF01035"/>
    </source>
</evidence>
<keyword evidence="7 9" id="KW-0234">DNA repair</keyword>
<dbReference type="InterPro" id="IPR036217">
    <property type="entry name" value="MethylDNA_cys_MeTrfase_DNAb"/>
</dbReference>
<dbReference type="Gene3D" id="1.10.10.10">
    <property type="entry name" value="Winged helix-like DNA-binding domain superfamily/Winged helix DNA-binding domain"/>
    <property type="match status" value="1"/>
</dbReference>
<protein>
    <recommendedName>
        <fullName evidence="9">Methylated-DNA--protein-cysteine methyltransferase</fullName>
        <ecNumber evidence="9">2.1.1.63</ecNumber>
    </recommendedName>
    <alternativeName>
        <fullName evidence="9">6-O-methylguanine-DNA methyltransferase</fullName>
        <shortName evidence="9">MGMT</shortName>
    </alternativeName>
    <alternativeName>
        <fullName evidence="9">O-6-methylguanine-DNA-alkyltransferase</fullName>
    </alternativeName>
</protein>
<dbReference type="Pfam" id="PF02870">
    <property type="entry name" value="Methyltransf_1N"/>
    <property type="match status" value="1"/>
</dbReference>
<evidence type="ECO:0000313" key="13">
    <source>
        <dbReference type="Proteomes" id="UP000001979"/>
    </source>
</evidence>
<dbReference type="EMBL" id="CP000300">
    <property type="protein sequence ID" value="ABE53084.1"/>
    <property type="molecule type" value="Genomic_DNA"/>
</dbReference>
<dbReference type="GO" id="GO:0005737">
    <property type="term" value="C:cytoplasm"/>
    <property type="evidence" value="ECO:0007669"/>
    <property type="project" value="UniProtKB-SubCell"/>
</dbReference>
<dbReference type="SUPFAM" id="SSF46767">
    <property type="entry name" value="Methylated DNA-protein cysteine methyltransferase, C-terminal domain"/>
    <property type="match status" value="1"/>
</dbReference>
<keyword evidence="4 9" id="KW-0489">Methyltransferase</keyword>
<keyword evidence="3 9" id="KW-0963">Cytoplasm</keyword>
<accession>Q12TZ2</accession>
<dbReference type="Proteomes" id="UP000001979">
    <property type="component" value="Chromosome"/>
</dbReference>
<organism evidence="12 13">
    <name type="scientific">Methanococcoides burtonii (strain DSM 6242 / NBRC 107633 / OCM 468 / ACE-M)</name>
    <dbReference type="NCBI Taxonomy" id="259564"/>
    <lineage>
        <taxon>Archaea</taxon>
        <taxon>Methanobacteriati</taxon>
        <taxon>Methanobacteriota</taxon>
        <taxon>Stenosarchaea group</taxon>
        <taxon>Methanomicrobia</taxon>
        <taxon>Methanosarcinales</taxon>
        <taxon>Methanosarcinaceae</taxon>
        <taxon>Methanococcoides</taxon>
    </lineage>
</organism>
<evidence type="ECO:0000256" key="6">
    <source>
        <dbReference type="ARBA" id="ARBA00022763"/>
    </source>
</evidence>
<dbReference type="PROSITE" id="PS00374">
    <property type="entry name" value="MGMT"/>
    <property type="match status" value="1"/>
</dbReference>
<dbReference type="Pfam" id="PF01035">
    <property type="entry name" value="DNA_binding_1"/>
    <property type="match status" value="1"/>
</dbReference>
<dbReference type="GO" id="GO:0003908">
    <property type="term" value="F:methylated-DNA-[protein]-cysteine S-methyltransferase activity"/>
    <property type="evidence" value="ECO:0007669"/>
    <property type="project" value="UniProtKB-UniRule"/>
</dbReference>
<keyword evidence="6 9" id="KW-0227">DNA damage</keyword>